<dbReference type="EMBL" id="FNBK01000001">
    <property type="protein sequence ID" value="SDE79482.1"/>
    <property type="molecule type" value="Genomic_DNA"/>
</dbReference>
<accession>A0A1G7FUL9</accession>
<dbReference type="InterPro" id="IPR012675">
    <property type="entry name" value="Beta-grasp_dom_sf"/>
</dbReference>
<protein>
    <submittedName>
        <fullName evidence="1">Molybdopterin synthase subunit MoaD</fullName>
    </submittedName>
</protein>
<evidence type="ECO:0000313" key="2">
    <source>
        <dbReference type="Proteomes" id="UP000199076"/>
    </source>
</evidence>
<gene>
    <name evidence="1" type="ORF">SAMN05216218_101354</name>
</gene>
<proteinExistence type="predicted"/>
<dbReference type="Proteomes" id="UP000199076">
    <property type="component" value="Unassembled WGS sequence"/>
</dbReference>
<dbReference type="InterPro" id="IPR052045">
    <property type="entry name" value="Sulfur_Carrier/Prot_Modifier"/>
</dbReference>
<organism evidence="1 2">
    <name type="scientific">Halorientalis regularis</name>
    <dbReference type="NCBI Taxonomy" id="660518"/>
    <lineage>
        <taxon>Archaea</taxon>
        <taxon>Methanobacteriati</taxon>
        <taxon>Methanobacteriota</taxon>
        <taxon>Stenosarchaea group</taxon>
        <taxon>Halobacteria</taxon>
        <taxon>Halobacteriales</taxon>
        <taxon>Haloarculaceae</taxon>
        <taxon>Halorientalis</taxon>
    </lineage>
</organism>
<dbReference type="AlphaFoldDB" id="A0A1G7FUL9"/>
<dbReference type="Pfam" id="PF02597">
    <property type="entry name" value="ThiS"/>
    <property type="match status" value="1"/>
</dbReference>
<dbReference type="OrthoDB" id="134663at2157"/>
<dbReference type="SUPFAM" id="SSF54285">
    <property type="entry name" value="MoaD/ThiS"/>
    <property type="match status" value="1"/>
</dbReference>
<keyword evidence="2" id="KW-1185">Reference proteome</keyword>
<dbReference type="PANTHER" id="PTHR38031:SF1">
    <property type="entry name" value="SULFUR CARRIER PROTEIN CYSO"/>
    <property type="match status" value="1"/>
</dbReference>
<reference evidence="2" key="1">
    <citation type="submission" date="2016-10" db="EMBL/GenBank/DDBJ databases">
        <authorList>
            <person name="Varghese N."/>
            <person name="Submissions S."/>
        </authorList>
    </citation>
    <scope>NUCLEOTIDE SEQUENCE [LARGE SCALE GENOMIC DNA]</scope>
    <source>
        <strain evidence="2">IBRC-M 10760</strain>
    </source>
</reference>
<dbReference type="InterPro" id="IPR016155">
    <property type="entry name" value="Mopterin_synth/thiamin_S_b"/>
</dbReference>
<evidence type="ECO:0000313" key="1">
    <source>
        <dbReference type="EMBL" id="SDE79482.1"/>
    </source>
</evidence>
<dbReference type="NCBIfam" id="TIGR01687">
    <property type="entry name" value="moaD_arch"/>
    <property type="match status" value="1"/>
</dbReference>
<sequence>MHVEFVTYATIRDSIGEKRLEREFDSGTTVGEALSALADDYESLGPLLFDGDGDLRPHVNVLVDEENVRNGAGAATTLTDGAELSLAPGVAGGQR</sequence>
<name>A0A1G7FUL9_9EURY</name>
<dbReference type="InterPro" id="IPR010038">
    <property type="entry name" value="MoaD_arc-typ"/>
</dbReference>
<dbReference type="NCBIfam" id="NF041918">
    <property type="entry name" value="SAMP1"/>
    <property type="match status" value="1"/>
</dbReference>
<dbReference type="InterPro" id="IPR003749">
    <property type="entry name" value="ThiS/MoaD-like"/>
</dbReference>
<dbReference type="PANTHER" id="PTHR38031">
    <property type="entry name" value="SULFUR CARRIER PROTEIN SLR0821-RELATED"/>
    <property type="match status" value="1"/>
</dbReference>
<dbReference type="RefSeq" id="WP_092687138.1">
    <property type="nucleotide sequence ID" value="NZ_FNBK01000001.1"/>
</dbReference>
<dbReference type="Gene3D" id="3.10.20.30">
    <property type="match status" value="1"/>
</dbReference>
<dbReference type="STRING" id="660518.SAMN05216218_101354"/>
<dbReference type="InterPro" id="IPR054834">
    <property type="entry name" value="SAMP1_3"/>
</dbReference>